<gene>
    <name evidence="2" type="ORF">GT409_03965</name>
</gene>
<proteinExistence type="predicted"/>
<dbReference type="SUPFAM" id="SSF51726">
    <property type="entry name" value="UROD/MetE-like"/>
    <property type="match status" value="1"/>
</dbReference>
<dbReference type="RefSeq" id="WP_160627154.1">
    <property type="nucleotide sequence ID" value="NZ_CP047593.1"/>
</dbReference>
<feature type="domain" description="Uroporphyrinogen decarboxylase (URO-D)" evidence="1">
    <location>
        <begin position="199"/>
        <end position="380"/>
    </location>
</feature>
<dbReference type="InterPro" id="IPR038071">
    <property type="entry name" value="UROD/MetE-like_sf"/>
</dbReference>
<dbReference type="KEGG" id="taer:GT409_03965"/>
<sequence>MKNRERVEAILHYQSYDQLPVVHFGFWNETLQKWLAEGHINEEEAGTYYEGCLSLNQKLGFDFNWFSTFFYHSTLNPLFERKVIDAMPDGSKKVMNACGVVELEKPGTGSIPMEIEHTLTDRVSWEEHYLPRLQFFADRIQKSVVMNPDSGTFQVFSENGVNILRDESRSQHYGLYCGSLIGDIRNWLGVVGLSYLQVDDEDLFHEMVQTVADLDYRYTEEILKSGAKFDFAHFWEDICFKNGPLVSPAVFEEVIGPHYKRITNLVRRYGIDIISVDCDGCIDSLIPTWLENGVNTMFPIEVGTWNASIAPWREQYGRELRGVGGMNKTVFSKDRKAVDEEIERLKPLVDLGGYIPCPDHRLPPDAEWDNVRYYCDRMHEAFRQ</sequence>
<dbReference type="AlphaFoldDB" id="A0A6P1M1D8"/>
<evidence type="ECO:0000259" key="1">
    <source>
        <dbReference type="Pfam" id="PF01208"/>
    </source>
</evidence>
<dbReference type="Pfam" id="PF01208">
    <property type="entry name" value="URO-D"/>
    <property type="match status" value="1"/>
</dbReference>
<protein>
    <recommendedName>
        <fullName evidence="1">Uroporphyrinogen decarboxylase (URO-D) domain-containing protein</fullName>
    </recommendedName>
</protein>
<evidence type="ECO:0000313" key="3">
    <source>
        <dbReference type="Proteomes" id="UP000464954"/>
    </source>
</evidence>
<dbReference type="Proteomes" id="UP000464954">
    <property type="component" value="Chromosome"/>
</dbReference>
<name>A0A6P1M1D8_9BACT</name>
<accession>A0A6P1M1D8</accession>
<dbReference type="GO" id="GO:0004853">
    <property type="term" value="F:uroporphyrinogen decarboxylase activity"/>
    <property type="evidence" value="ECO:0007669"/>
    <property type="project" value="InterPro"/>
</dbReference>
<dbReference type="GO" id="GO:0006779">
    <property type="term" value="P:porphyrin-containing compound biosynthetic process"/>
    <property type="evidence" value="ECO:0007669"/>
    <property type="project" value="InterPro"/>
</dbReference>
<organism evidence="2 3">
    <name type="scientific">Tichowtungia aerotolerans</name>
    <dbReference type="NCBI Taxonomy" id="2697043"/>
    <lineage>
        <taxon>Bacteria</taxon>
        <taxon>Pseudomonadati</taxon>
        <taxon>Kiritimatiellota</taxon>
        <taxon>Tichowtungiia</taxon>
        <taxon>Tichowtungiales</taxon>
        <taxon>Tichowtungiaceae</taxon>
        <taxon>Tichowtungia</taxon>
    </lineage>
</organism>
<dbReference type="InterPro" id="IPR000257">
    <property type="entry name" value="Uroporphyrinogen_deCOase"/>
</dbReference>
<evidence type="ECO:0000313" key="2">
    <source>
        <dbReference type="EMBL" id="QHI68639.1"/>
    </source>
</evidence>
<dbReference type="Gene3D" id="3.20.20.210">
    <property type="match status" value="1"/>
</dbReference>
<keyword evidence="3" id="KW-1185">Reference proteome</keyword>
<reference evidence="2 3" key="1">
    <citation type="submission" date="2020-01" db="EMBL/GenBank/DDBJ databases">
        <title>Ponticoccus aerotolerans gen. nov., sp. nov., an anaerobic bacterium and proposal of Ponticoccusceae fam. nov., Ponticoccusles ord. nov. and Ponticoccuse classis nov. in the phylum Kiritimatiellaeota.</title>
        <authorList>
            <person name="Zhou L.Y."/>
            <person name="Du Z.J."/>
        </authorList>
    </citation>
    <scope>NUCLEOTIDE SEQUENCE [LARGE SCALE GENOMIC DNA]</scope>
    <source>
        <strain evidence="2 3">S-5007</strain>
    </source>
</reference>
<dbReference type="EMBL" id="CP047593">
    <property type="protein sequence ID" value="QHI68639.1"/>
    <property type="molecule type" value="Genomic_DNA"/>
</dbReference>